<evidence type="ECO:0000313" key="15">
    <source>
        <dbReference type="EMBL" id="CAF4076301.1"/>
    </source>
</evidence>
<evidence type="ECO:0000256" key="5">
    <source>
        <dbReference type="ARBA" id="ARBA00022602"/>
    </source>
</evidence>
<evidence type="ECO:0000313" key="16">
    <source>
        <dbReference type="Proteomes" id="UP000663855"/>
    </source>
</evidence>
<evidence type="ECO:0000256" key="8">
    <source>
        <dbReference type="ARBA" id="ARBA00022989"/>
    </source>
</evidence>
<evidence type="ECO:0000256" key="3">
    <source>
        <dbReference type="ARBA" id="ARBA00005985"/>
    </source>
</evidence>
<dbReference type="EMBL" id="CAJNRG010010466">
    <property type="protein sequence ID" value="CAF2123034.1"/>
    <property type="molecule type" value="Genomic_DNA"/>
</dbReference>
<comment type="subcellular location">
    <subcellularLocation>
        <location evidence="1">Membrane</location>
        <topology evidence="1">Multi-pass membrane protein</topology>
    </subcellularLocation>
</comment>
<evidence type="ECO:0000313" key="14">
    <source>
        <dbReference type="EMBL" id="CAF3874456.1"/>
    </source>
</evidence>
<evidence type="ECO:0000256" key="1">
    <source>
        <dbReference type="ARBA" id="ARBA00004141"/>
    </source>
</evidence>
<dbReference type="InterPro" id="IPR044878">
    <property type="entry name" value="UbiA_sf"/>
</dbReference>
<dbReference type="Proteomes" id="UP000663842">
    <property type="component" value="Unassembled WGS sequence"/>
</dbReference>
<proteinExistence type="inferred from homology"/>
<evidence type="ECO:0000256" key="9">
    <source>
        <dbReference type="ARBA" id="ARBA00023136"/>
    </source>
</evidence>
<dbReference type="Proteomes" id="UP000663856">
    <property type="component" value="Unassembled WGS sequence"/>
</dbReference>
<feature type="transmembrane region" description="Helical" evidence="10">
    <location>
        <begin position="243"/>
        <end position="266"/>
    </location>
</feature>
<dbReference type="EMBL" id="CAJOBF010000821">
    <property type="protein sequence ID" value="CAF3874456.1"/>
    <property type="molecule type" value="Genomic_DNA"/>
</dbReference>
<evidence type="ECO:0000256" key="6">
    <source>
        <dbReference type="ARBA" id="ARBA00022679"/>
    </source>
</evidence>
<keyword evidence="17" id="KW-1185">Reference proteome</keyword>
<organism evidence="11 16">
    <name type="scientific">Rotaria magnacalcarata</name>
    <dbReference type="NCBI Taxonomy" id="392030"/>
    <lineage>
        <taxon>Eukaryota</taxon>
        <taxon>Metazoa</taxon>
        <taxon>Spiralia</taxon>
        <taxon>Gnathifera</taxon>
        <taxon>Rotifera</taxon>
        <taxon>Eurotatoria</taxon>
        <taxon>Bdelloidea</taxon>
        <taxon>Philodinida</taxon>
        <taxon>Philodinidae</taxon>
        <taxon>Rotaria</taxon>
    </lineage>
</organism>
<evidence type="ECO:0000256" key="4">
    <source>
        <dbReference type="ARBA" id="ARBA00022428"/>
    </source>
</evidence>
<feature type="transmembrane region" description="Helical" evidence="10">
    <location>
        <begin position="7"/>
        <end position="31"/>
    </location>
</feature>
<dbReference type="Proteomes" id="UP000663855">
    <property type="component" value="Unassembled WGS sequence"/>
</dbReference>
<dbReference type="EMBL" id="CAJOBG010003692">
    <property type="protein sequence ID" value="CAF4076301.1"/>
    <property type="molecule type" value="Genomic_DNA"/>
</dbReference>
<evidence type="ECO:0000256" key="10">
    <source>
        <dbReference type="SAM" id="Phobius"/>
    </source>
</evidence>
<evidence type="ECO:0008006" key="18">
    <source>
        <dbReference type="Google" id="ProtNLM"/>
    </source>
</evidence>
<sequence length="313" mass="35666">MGTFENYLIAVRPWSFSTSMMPVLLGTALAYPSLRAMSIIVLLLTCISALCVHAAANLFNTYYDYMHGVDTPLHDDKNKDKQNDVDNIDDRTLIEGLLKPNDVVRLGLILYAIGTIAFLFLTNFSPAKEPYLAVIFFGALPLSFLYTGGIGFKYIALGDIIILLTFGPITVVFSYMAQAGHYSIYPILYALPLTLNTEAILHSNNTRDMKHDLSVGILTLSILLGKRYSYYLYCLLMYSPYIIILYIMINISWYFFLPLLTIFYAYRLCEEFKNDQLIKLPNRTALLNFLLGFLYILSIVITNTVRKEQQFLF</sequence>
<keyword evidence="4" id="KW-0474">Menaquinone biosynthesis</keyword>
<keyword evidence="5" id="KW-0637">Prenyltransferase</keyword>
<dbReference type="InterPro" id="IPR026046">
    <property type="entry name" value="UBIAD1"/>
</dbReference>
<feature type="transmembrane region" description="Helical" evidence="10">
    <location>
        <begin position="130"/>
        <end position="147"/>
    </location>
</feature>
<feature type="transmembrane region" description="Helical" evidence="10">
    <location>
        <begin position="154"/>
        <end position="176"/>
    </location>
</feature>
<dbReference type="EMBL" id="CAJNRF010010100">
    <property type="protein sequence ID" value="CAF2117207.1"/>
    <property type="molecule type" value="Genomic_DNA"/>
</dbReference>
<dbReference type="AlphaFoldDB" id="A0A815G9K7"/>
<keyword evidence="6" id="KW-0808">Transferase</keyword>
<dbReference type="GO" id="GO:0000139">
    <property type="term" value="C:Golgi membrane"/>
    <property type="evidence" value="ECO:0007669"/>
    <property type="project" value="TreeGrafter"/>
</dbReference>
<dbReference type="CDD" id="cd13962">
    <property type="entry name" value="PT_UbiA_UBIAD1"/>
    <property type="match status" value="1"/>
</dbReference>
<accession>A0A815G9K7</accession>
<evidence type="ECO:0000313" key="11">
    <source>
        <dbReference type="EMBL" id="CAF1335915.1"/>
    </source>
</evidence>
<feature type="transmembrane region" description="Helical" evidence="10">
    <location>
        <begin position="37"/>
        <end position="59"/>
    </location>
</feature>
<dbReference type="Gene3D" id="1.10.357.140">
    <property type="entry name" value="UbiA prenyltransferase"/>
    <property type="match status" value="1"/>
</dbReference>
<comment type="pathway">
    <text evidence="2">Quinol/quinone metabolism; menaquinone biosynthesis.</text>
</comment>
<dbReference type="PANTHER" id="PTHR13929:SF0">
    <property type="entry name" value="UBIA PRENYLTRANSFERASE DOMAIN-CONTAINING PROTEIN 1"/>
    <property type="match status" value="1"/>
</dbReference>
<protein>
    <recommendedName>
        <fullName evidence="18">1,4-dihydroxy-2-naphthoate octaprenyltransferase</fullName>
    </recommendedName>
</protein>
<name>A0A815G9K7_9BILA</name>
<dbReference type="EMBL" id="CAJNOV010008707">
    <property type="protein sequence ID" value="CAF1335915.1"/>
    <property type="molecule type" value="Genomic_DNA"/>
</dbReference>
<keyword evidence="8 10" id="KW-1133">Transmembrane helix</keyword>
<keyword evidence="7 10" id="KW-0812">Transmembrane</keyword>
<keyword evidence="9 10" id="KW-0472">Membrane</keyword>
<dbReference type="GO" id="GO:0005783">
    <property type="term" value="C:endoplasmic reticulum"/>
    <property type="evidence" value="ECO:0007669"/>
    <property type="project" value="TreeGrafter"/>
</dbReference>
<dbReference type="Proteomes" id="UP000663887">
    <property type="component" value="Unassembled WGS sequence"/>
</dbReference>
<dbReference type="Proteomes" id="UP000663866">
    <property type="component" value="Unassembled WGS sequence"/>
</dbReference>
<evidence type="ECO:0000256" key="2">
    <source>
        <dbReference type="ARBA" id="ARBA00004863"/>
    </source>
</evidence>
<dbReference type="Pfam" id="PF01040">
    <property type="entry name" value="UbiA"/>
    <property type="match status" value="1"/>
</dbReference>
<reference evidence="11" key="1">
    <citation type="submission" date="2021-02" db="EMBL/GenBank/DDBJ databases">
        <authorList>
            <person name="Nowell W R."/>
        </authorList>
    </citation>
    <scope>NUCLEOTIDE SEQUENCE</scope>
</reference>
<feature type="transmembrane region" description="Helical" evidence="10">
    <location>
        <begin position="286"/>
        <end position="305"/>
    </location>
</feature>
<dbReference type="PIRSF" id="PIRSF005355">
    <property type="entry name" value="UBIAD1"/>
    <property type="match status" value="1"/>
</dbReference>
<dbReference type="GO" id="GO:0009234">
    <property type="term" value="P:menaquinone biosynthetic process"/>
    <property type="evidence" value="ECO:0007669"/>
    <property type="project" value="UniProtKB-UniPathway"/>
</dbReference>
<dbReference type="UniPathway" id="UPA00079"/>
<feature type="transmembrane region" description="Helical" evidence="10">
    <location>
        <begin position="103"/>
        <end position="124"/>
    </location>
</feature>
<comment type="similarity">
    <text evidence="3">Belongs to the UbiA prenyltransferase family.</text>
</comment>
<feature type="transmembrane region" description="Helical" evidence="10">
    <location>
        <begin position="213"/>
        <end position="231"/>
    </location>
</feature>
<comment type="caution">
    <text evidence="11">The sequence shown here is derived from an EMBL/GenBank/DDBJ whole genome shotgun (WGS) entry which is preliminary data.</text>
</comment>
<dbReference type="InterPro" id="IPR000537">
    <property type="entry name" value="UbiA_prenyltransferase"/>
</dbReference>
<evidence type="ECO:0000256" key="7">
    <source>
        <dbReference type="ARBA" id="ARBA00022692"/>
    </source>
</evidence>
<evidence type="ECO:0000313" key="17">
    <source>
        <dbReference type="Proteomes" id="UP000663866"/>
    </source>
</evidence>
<evidence type="ECO:0000313" key="13">
    <source>
        <dbReference type="EMBL" id="CAF2123034.1"/>
    </source>
</evidence>
<evidence type="ECO:0000313" key="12">
    <source>
        <dbReference type="EMBL" id="CAF2117207.1"/>
    </source>
</evidence>
<gene>
    <name evidence="11" type="ORF">CJN711_LOCUS18673</name>
    <name evidence="15" type="ORF">OVN521_LOCUS19497</name>
    <name evidence="14" type="ORF">UXM345_LOCUS9118</name>
    <name evidence="12" type="ORF">WKI299_LOCUS23480</name>
    <name evidence="13" type="ORF">XDN619_LOCUS23149</name>
</gene>
<dbReference type="PANTHER" id="PTHR13929">
    <property type="entry name" value="1,4-DIHYDROXY-2-NAPHTHOATE OCTAPRENYLTRANSFERASE"/>
    <property type="match status" value="1"/>
</dbReference>
<dbReference type="GO" id="GO:0042371">
    <property type="term" value="P:vitamin K biosynthetic process"/>
    <property type="evidence" value="ECO:0007669"/>
    <property type="project" value="TreeGrafter"/>
</dbReference>
<dbReference type="GO" id="GO:0004659">
    <property type="term" value="F:prenyltransferase activity"/>
    <property type="evidence" value="ECO:0007669"/>
    <property type="project" value="UniProtKB-KW"/>
</dbReference>